<dbReference type="RefSeq" id="WP_071649416.1">
    <property type="nucleotide sequence ID" value="NZ_CP017962.1"/>
</dbReference>
<dbReference type="GeneID" id="71515635"/>
<dbReference type="Pfam" id="PF01321">
    <property type="entry name" value="Creatinase_N"/>
    <property type="match status" value="1"/>
</dbReference>
<comment type="cofactor">
    <cofactor evidence="1">
        <name>Mn(2+)</name>
        <dbReference type="ChEBI" id="CHEBI:29035"/>
    </cofactor>
</comment>
<keyword evidence="3" id="KW-0464">Manganese</keyword>
<feature type="domain" description="Creatinase N-terminal" evidence="5">
    <location>
        <begin position="8"/>
        <end position="139"/>
    </location>
</feature>
<dbReference type="SUPFAM" id="SSF55920">
    <property type="entry name" value="Creatinase/aminopeptidase"/>
    <property type="match status" value="1"/>
</dbReference>
<dbReference type="SUPFAM" id="SSF53092">
    <property type="entry name" value="Creatinase/prolidase N-terminal domain"/>
    <property type="match status" value="1"/>
</dbReference>
<dbReference type="Gene3D" id="3.40.350.10">
    <property type="entry name" value="Creatinase/prolidase N-terminal domain"/>
    <property type="match status" value="1"/>
</dbReference>
<dbReference type="InterPro" id="IPR000994">
    <property type="entry name" value="Pept_M24"/>
</dbReference>
<evidence type="ECO:0000256" key="3">
    <source>
        <dbReference type="ARBA" id="ARBA00023211"/>
    </source>
</evidence>
<evidence type="ECO:0000256" key="2">
    <source>
        <dbReference type="ARBA" id="ARBA00008766"/>
    </source>
</evidence>
<dbReference type="InterPro" id="IPR029149">
    <property type="entry name" value="Creatin/AminoP/Spt16_N"/>
</dbReference>
<evidence type="ECO:0000259" key="5">
    <source>
        <dbReference type="Pfam" id="PF01321"/>
    </source>
</evidence>
<dbReference type="InterPro" id="IPR036005">
    <property type="entry name" value="Creatinase/aminopeptidase-like"/>
</dbReference>
<evidence type="ECO:0000259" key="4">
    <source>
        <dbReference type="Pfam" id="PF00557"/>
    </source>
</evidence>
<dbReference type="EMBL" id="CP017962">
    <property type="protein sequence ID" value="APC49341.1"/>
    <property type="molecule type" value="Genomic_DNA"/>
</dbReference>
<comment type="similarity">
    <text evidence="2">Belongs to the peptidase M24B family.</text>
</comment>
<evidence type="ECO:0000256" key="1">
    <source>
        <dbReference type="ARBA" id="ARBA00001936"/>
    </source>
</evidence>
<dbReference type="KEGG" id="vhl:BME96_14580"/>
<dbReference type="InterPro" id="IPR000587">
    <property type="entry name" value="Creatinase_N"/>
</dbReference>
<dbReference type="CDD" id="cd01092">
    <property type="entry name" value="APP-like"/>
    <property type="match status" value="1"/>
</dbReference>
<dbReference type="PANTHER" id="PTHR46112:SF10">
    <property type="entry name" value="DIPEPTIDASE YKVY-RELATED"/>
    <property type="match status" value="1"/>
</dbReference>
<dbReference type="PANTHER" id="PTHR46112">
    <property type="entry name" value="AMINOPEPTIDASE"/>
    <property type="match status" value="1"/>
</dbReference>
<dbReference type="InterPro" id="IPR050659">
    <property type="entry name" value="Peptidase_M24B"/>
</dbReference>
<reference evidence="6 7" key="1">
    <citation type="submission" date="2016-11" db="EMBL/GenBank/DDBJ databases">
        <title>Complete genome sequencing of Virgibacillus halodenitrificans PDB-F2.</title>
        <authorList>
            <person name="Sun Z."/>
            <person name="Zhou Y."/>
            <person name="Li H."/>
        </authorList>
    </citation>
    <scope>NUCLEOTIDE SEQUENCE [LARGE SCALE GENOMIC DNA]</scope>
    <source>
        <strain evidence="6 7">PDB-F2</strain>
    </source>
</reference>
<accession>A0AAC9J0J4</accession>
<feature type="domain" description="Peptidase M24" evidence="4">
    <location>
        <begin position="149"/>
        <end position="351"/>
    </location>
</feature>
<dbReference type="AlphaFoldDB" id="A0AAC9J0J4"/>
<dbReference type="Proteomes" id="UP000182945">
    <property type="component" value="Chromosome"/>
</dbReference>
<dbReference type="Gene3D" id="3.90.230.10">
    <property type="entry name" value="Creatinase/methionine aminopeptidase superfamily"/>
    <property type="match status" value="1"/>
</dbReference>
<organism evidence="6 7">
    <name type="scientific">Virgibacillus halodenitrificans</name>
    <name type="common">Bacillus halodenitrificans</name>
    <dbReference type="NCBI Taxonomy" id="1482"/>
    <lineage>
        <taxon>Bacteria</taxon>
        <taxon>Bacillati</taxon>
        <taxon>Bacillota</taxon>
        <taxon>Bacilli</taxon>
        <taxon>Bacillales</taxon>
        <taxon>Bacillaceae</taxon>
        <taxon>Virgibacillus</taxon>
    </lineage>
</organism>
<gene>
    <name evidence="6" type="ORF">BME96_14580</name>
</gene>
<dbReference type="Pfam" id="PF00557">
    <property type="entry name" value="Peptidase_M24"/>
    <property type="match status" value="1"/>
</dbReference>
<evidence type="ECO:0000313" key="7">
    <source>
        <dbReference type="Proteomes" id="UP000182945"/>
    </source>
</evidence>
<proteinExistence type="inferred from homology"/>
<name>A0AAC9J0J4_VIRHA</name>
<protein>
    <submittedName>
        <fullName evidence="6">Peptidase M24 family protein</fullName>
    </submittedName>
</protein>
<sequence>MTIDHQARIKQLKSSLTKKNIDIALITDPSNVFYYTGFNSDPHERFMAFIVDNRKDDLKLFVPALDKEMADQDSVIKNSIPISDEQDPFVVLKDELGENIEKIGVETKHVSMFRHQKLQAAFPKASYKDIQEDINHQRLKKSREEINYLQEAVDIIEKVLEEGIKKVKIGMTEAELSAELEFLMKKFGASGPSFSTIVLAGEKSALPHGVPGDRAFKKGDFLLIDFGVITPKGYCSDITRTFVIGEASDKQKEIYNIVLESNEAGIEAVKAGVPLKNFDIAARNVINDSGYGDYFHNRVGHGLGIEVHEEPSIHNKNEEIAEAGLFFTIEPGIYLPELGGVRIEDEVFINENGEREVLTSFPKELKVL</sequence>
<evidence type="ECO:0000313" key="6">
    <source>
        <dbReference type="EMBL" id="APC49341.1"/>
    </source>
</evidence>